<comment type="subcellular location">
    <subcellularLocation>
        <location evidence="1">Cell projection</location>
        <location evidence="1">Cilium</location>
    </subcellularLocation>
    <subcellularLocation>
        <location evidence="2">Cytoplasm</location>
        <location evidence="2">Cytoskeleton</location>
    </subcellularLocation>
</comment>
<protein>
    <submittedName>
        <fullName evidence="7">Uncharacterized protein</fullName>
    </submittedName>
</protein>
<keyword evidence="5" id="KW-0966">Cell projection</keyword>
<reference evidence="7 8" key="1">
    <citation type="submission" date="2023-03" db="EMBL/GenBank/DDBJ databases">
        <title>High recombination rates correlate with genetic variation in Cardiocondyla obscurior ants.</title>
        <authorList>
            <person name="Errbii M."/>
        </authorList>
    </citation>
    <scope>NUCLEOTIDE SEQUENCE [LARGE SCALE GENOMIC DNA]</scope>
    <source>
        <strain evidence="7">Alpha-2009</strain>
        <tissue evidence="7">Whole body</tissue>
    </source>
</reference>
<evidence type="ECO:0000256" key="6">
    <source>
        <dbReference type="ARBA" id="ARBA00034777"/>
    </source>
</evidence>
<evidence type="ECO:0000313" key="7">
    <source>
        <dbReference type="EMBL" id="KAL0126500.1"/>
    </source>
</evidence>
<comment type="caution">
    <text evidence="7">The sequence shown here is derived from an EMBL/GenBank/DDBJ whole genome shotgun (WGS) entry which is preliminary data.</text>
</comment>
<dbReference type="EMBL" id="JADYXP020000004">
    <property type="protein sequence ID" value="KAL0126500.1"/>
    <property type="molecule type" value="Genomic_DNA"/>
</dbReference>
<keyword evidence="4" id="KW-0206">Cytoskeleton</keyword>
<name>A0AAW2GFU8_9HYME</name>
<keyword evidence="8" id="KW-1185">Reference proteome</keyword>
<dbReference type="GO" id="GO:0005929">
    <property type="term" value="C:cilium"/>
    <property type="evidence" value="ECO:0007669"/>
    <property type="project" value="UniProtKB-SubCell"/>
</dbReference>
<dbReference type="GO" id="GO:0005856">
    <property type="term" value="C:cytoskeleton"/>
    <property type="evidence" value="ECO:0007669"/>
    <property type="project" value="UniProtKB-SubCell"/>
</dbReference>
<dbReference type="AlphaFoldDB" id="A0AAW2GFU8"/>
<comment type="similarity">
    <text evidence="6">Belongs to the CFAP144 family.</text>
</comment>
<dbReference type="Proteomes" id="UP001430953">
    <property type="component" value="Unassembled WGS sequence"/>
</dbReference>
<sequence length="139" mass="16352">MATNLLVNPVKLRFYIERYSKENKLINVRETFVPTTRTKSLTGKFYAKHDVLSPSDVREDDVNLIKRQTEMVPKDVYSFRPPTVNMEYGWFAVPLVPVAQDPRLRFSRKQFDFIANELVRKKLQKRLPEMKSTGIPFKT</sequence>
<keyword evidence="3" id="KW-0963">Cytoplasm</keyword>
<organism evidence="7 8">
    <name type="scientific">Cardiocondyla obscurior</name>
    <dbReference type="NCBI Taxonomy" id="286306"/>
    <lineage>
        <taxon>Eukaryota</taxon>
        <taxon>Metazoa</taxon>
        <taxon>Ecdysozoa</taxon>
        <taxon>Arthropoda</taxon>
        <taxon>Hexapoda</taxon>
        <taxon>Insecta</taxon>
        <taxon>Pterygota</taxon>
        <taxon>Neoptera</taxon>
        <taxon>Endopterygota</taxon>
        <taxon>Hymenoptera</taxon>
        <taxon>Apocrita</taxon>
        <taxon>Aculeata</taxon>
        <taxon>Formicoidea</taxon>
        <taxon>Formicidae</taxon>
        <taxon>Myrmicinae</taxon>
        <taxon>Cardiocondyla</taxon>
    </lineage>
</organism>
<evidence type="ECO:0000256" key="2">
    <source>
        <dbReference type="ARBA" id="ARBA00004245"/>
    </source>
</evidence>
<dbReference type="Pfam" id="PF14886">
    <property type="entry name" value="FAM183"/>
    <property type="match status" value="1"/>
</dbReference>
<evidence type="ECO:0000256" key="1">
    <source>
        <dbReference type="ARBA" id="ARBA00004138"/>
    </source>
</evidence>
<gene>
    <name evidence="7" type="ORF">PUN28_005097</name>
</gene>
<proteinExistence type="inferred from homology"/>
<evidence type="ECO:0000256" key="3">
    <source>
        <dbReference type="ARBA" id="ARBA00022490"/>
    </source>
</evidence>
<dbReference type="InterPro" id="IPR029214">
    <property type="entry name" value="CFAP144"/>
</dbReference>
<evidence type="ECO:0000256" key="4">
    <source>
        <dbReference type="ARBA" id="ARBA00023212"/>
    </source>
</evidence>
<accession>A0AAW2GFU8</accession>
<evidence type="ECO:0000313" key="8">
    <source>
        <dbReference type="Proteomes" id="UP001430953"/>
    </source>
</evidence>
<evidence type="ECO:0000256" key="5">
    <source>
        <dbReference type="ARBA" id="ARBA00023273"/>
    </source>
</evidence>